<accession>A0A175RWN4</accession>
<evidence type="ECO:0000313" key="13">
    <source>
        <dbReference type="EMBL" id="KTR07292.1"/>
    </source>
</evidence>
<evidence type="ECO:0000256" key="10">
    <source>
        <dbReference type="PROSITE-ProRule" id="PRU00703"/>
    </source>
</evidence>
<evidence type="ECO:0000256" key="1">
    <source>
        <dbReference type="ARBA" id="ARBA00004141"/>
    </source>
</evidence>
<reference evidence="13 14" key="1">
    <citation type="journal article" date="2016" name="Front. Microbiol.">
        <title>Genomic Resource of Rice Seed Associated Bacteria.</title>
        <authorList>
            <person name="Midha S."/>
            <person name="Bansal K."/>
            <person name="Sharma S."/>
            <person name="Kumar N."/>
            <person name="Patil P.P."/>
            <person name="Chaudhry V."/>
            <person name="Patil P.B."/>
        </authorList>
    </citation>
    <scope>NUCLEOTIDE SEQUENCE [LARGE SCALE GENOMIC DNA]</scope>
    <source>
        <strain evidence="13 14">NS365</strain>
    </source>
</reference>
<evidence type="ECO:0000256" key="4">
    <source>
        <dbReference type="ARBA" id="ARBA00022989"/>
    </source>
</evidence>
<dbReference type="Proteomes" id="UP000078529">
    <property type="component" value="Unassembled WGS sequence"/>
</dbReference>
<evidence type="ECO:0000256" key="6">
    <source>
        <dbReference type="ARBA" id="ARBA00023136"/>
    </source>
</evidence>
<dbReference type="SUPFAM" id="SSF54631">
    <property type="entry name" value="CBS-domain pair"/>
    <property type="match status" value="1"/>
</dbReference>
<dbReference type="InterPro" id="IPR014743">
    <property type="entry name" value="Cl-channel_core"/>
</dbReference>
<dbReference type="Pfam" id="PF00571">
    <property type="entry name" value="CBS"/>
    <property type="match status" value="1"/>
</dbReference>
<gene>
    <name evidence="13" type="ORF">NS365_04285</name>
</gene>
<dbReference type="Gene3D" id="3.10.580.10">
    <property type="entry name" value="CBS-domain"/>
    <property type="match status" value="1"/>
</dbReference>
<comment type="caution">
    <text evidence="13">The sequence shown here is derived from an EMBL/GenBank/DDBJ whole genome shotgun (WGS) entry which is preliminary data.</text>
</comment>
<evidence type="ECO:0000256" key="7">
    <source>
        <dbReference type="ARBA" id="ARBA00023173"/>
    </source>
</evidence>
<evidence type="ECO:0000256" key="8">
    <source>
        <dbReference type="ARBA" id="ARBA00023214"/>
    </source>
</evidence>
<comment type="subcellular location">
    <subcellularLocation>
        <location evidence="1">Membrane</location>
        <topology evidence="1">Multi-pass membrane protein</topology>
    </subcellularLocation>
</comment>
<keyword evidence="5" id="KW-0406">Ion transport</keyword>
<keyword evidence="10" id="KW-0129">CBS domain</keyword>
<evidence type="ECO:0000259" key="12">
    <source>
        <dbReference type="PROSITE" id="PS51371"/>
    </source>
</evidence>
<dbReference type="InterPro" id="IPR000644">
    <property type="entry name" value="CBS_dom"/>
</dbReference>
<dbReference type="CDD" id="cd00400">
    <property type="entry name" value="Voltage_gated_ClC"/>
    <property type="match status" value="1"/>
</dbReference>
<dbReference type="PROSITE" id="PS51371">
    <property type="entry name" value="CBS"/>
    <property type="match status" value="2"/>
</dbReference>
<feature type="domain" description="CBS" evidence="12">
    <location>
        <begin position="158"/>
        <end position="216"/>
    </location>
</feature>
<keyword evidence="4 11" id="KW-1133">Transmembrane helix</keyword>
<dbReference type="InterPro" id="IPR046342">
    <property type="entry name" value="CBS_dom_sf"/>
</dbReference>
<dbReference type="SUPFAM" id="SSF81340">
    <property type="entry name" value="Clc chloride channel"/>
    <property type="match status" value="1"/>
</dbReference>
<dbReference type="InterPro" id="IPR050368">
    <property type="entry name" value="ClC-type_chloride_channel"/>
</dbReference>
<keyword evidence="8" id="KW-0868">Chloride</keyword>
<protein>
    <recommendedName>
        <fullName evidence="12">CBS domain-containing protein</fullName>
    </recommendedName>
</protein>
<feature type="transmembrane region" description="Helical" evidence="11">
    <location>
        <begin position="157"/>
        <end position="179"/>
    </location>
</feature>
<keyword evidence="6 11" id="KW-0472">Membrane</keyword>
<organism evidence="13 14">
    <name type="scientific">Aureimonas ureilytica</name>
    <dbReference type="NCBI Taxonomy" id="401562"/>
    <lineage>
        <taxon>Bacteria</taxon>
        <taxon>Pseudomonadati</taxon>
        <taxon>Pseudomonadota</taxon>
        <taxon>Alphaproteobacteria</taxon>
        <taxon>Hyphomicrobiales</taxon>
        <taxon>Aurantimonadaceae</taxon>
        <taxon>Aureimonas</taxon>
    </lineage>
</organism>
<keyword evidence="7" id="KW-0869">Chloride channel</keyword>
<sequence>MQGIVPATGGLATVLVPGAGSLIIGLMARFGSDKIRGHGIPEAIEAILFGQSRMSPKVAVLKPLSSAVSIGSGGPFGAEGPIILTGGAIGSLFAQCFHLSGAAAGMTAIFGTPVAAMLLAVEVLLFEWKPRSFVPVSVAALTAIAWRPAWIGAGPMFVLTAPLAGDAAMLAGVAAAFFAKVAHRAYPVVDGEGRVLGLVSRTDALRWSQTPPEADTTICELVADHSLHRVSPLLPVDRAAELMLAEEIGRLLVVDDEGRLIGLLARRDLLRARADYRRDERDRSRFAGMA</sequence>
<dbReference type="GO" id="GO:0034707">
    <property type="term" value="C:chloride channel complex"/>
    <property type="evidence" value="ECO:0007669"/>
    <property type="project" value="UniProtKB-KW"/>
</dbReference>
<feature type="transmembrane region" description="Helical" evidence="11">
    <location>
        <begin position="133"/>
        <end position="151"/>
    </location>
</feature>
<dbReference type="Pfam" id="PF00654">
    <property type="entry name" value="Voltage_CLC"/>
    <property type="match status" value="1"/>
</dbReference>
<evidence type="ECO:0000256" key="3">
    <source>
        <dbReference type="ARBA" id="ARBA00022692"/>
    </source>
</evidence>
<evidence type="ECO:0000313" key="14">
    <source>
        <dbReference type="Proteomes" id="UP000078529"/>
    </source>
</evidence>
<evidence type="ECO:0000256" key="11">
    <source>
        <dbReference type="SAM" id="Phobius"/>
    </source>
</evidence>
<dbReference type="PANTHER" id="PTHR43427">
    <property type="entry name" value="CHLORIDE CHANNEL PROTEIN CLC-E"/>
    <property type="match status" value="1"/>
</dbReference>
<keyword evidence="9" id="KW-0407">Ion channel</keyword>
<dbReference type="Gene3D" id="1.10.3080.10">
    <property type="entry name" value="Clc chloride channel"/>
    <property type="match status" value="1"/>
</dbReference>
<dbReference type="SMART" id="SM00116">
    <property type="entry name" value="CBS"/>
    <property type="match status" value="2"/>
</dbReference>
<dbReference type="AlphaFoldDB" id="A0A175RWN4"/>
<evidence type="ECO:0000256" key="5">
    <source>
        <dbReference type="ARBA" id="ARBA00023065"/>
    </source>
</evidence>
<name>A0A175RWN4_9HYPH</name>
<proteinExistence type="predicted"/>
<feature type="transmembrane region" description="Helical" evidence="11">
    <location>
        <begin position="6"/>
        <end position="28"/>
    </location>
</feature>
<keyword evidence="2" id="KW-0813">Transport</keyword>
<dbReference type="InterPro" id="IPR001807">
    <property type="entry name" value="ClC"/>
</dbReference>
<dbReference type="PATRIC" id="fig|401562.4.peg.409"/>
<keyword evidence="14" id="KW-1185">Reference proteome</keyword>
<evidence type="ECO:0000256" key="2">
    <source>
        <dbReference type="ARBA" id="ARBA00022448"/>
    </source>
</evidence>
<evidence type="ECO:0000256" key="9">
    <source>
        <dbReference type="ARBA" id="ARBA00023303"/>
    </source>
</evidence>
<dbReference type="PANTHER" id="PTHR43427:SF6">
    <property type="entry name" value="CHLORIDE CHANNEL PROTEIN CLC-E"/>
    <property type="match status" value="1"/>
</dbReference>
<dbReference type="CDD" id="cd02205">
    <property type="entry name" value="CBS_pair_SF"/>
    <property type="match status" value="1"/>
</dbReference>
<keyword evidence="3 11" id="KW-0812">Transmembrane</keyword>
<dbReference type="EMBL" id="LDQA01000011">
    <property type="protein sequence ID" value="KTR07292.1"/>
    <property type="molecule type" value="Genomic_DNA"/>
</dbReference>
<dbReference type="GO" id="GO:0005254">
    <property type="term" value="F:chloride channel activity"/>
    <property type="evidence" value="ECO:0007669"/>
    <property type="project" value="UniProtKB-KW"/>
</dbReference>
<feature type="domain" description="CBS" evidence="12">
    <location>
        <begin position="223"/>
        <end position="280"/>
    </location>
</feature>
<feature type="transmembrane region" description="Helical" evidence="11">
    <location>
        <begin position="106"/>
        <end position="126"/>
    </location>
</feature>